<accession>A0A2I0WY11</accession>
<keyword evidence="3" id="KW-0295">Fungicide</keyword>
<dbReference type="GO" id="GO:0042742">
    <property type="term" value="P:defense response to bacterium"/>
    <property type="evidence" value="ECO:0007669"/>
    <property type="project" value="UniProtKB-KW"/>
</dbReference>
<dbReference type="Pfam" id="PF01657">
    <property type="entry name" value="Stress-antifung"/>
    <property type="match status" value="1"/>
</dbReference>
<evidence type="ECO:0000256" key="11">
    <source>
        <dbReference type="ARBA" id="ARBA00023035"/>
    </source>
</evidence>
<sequence>MPKPPFLAALLLLLISSTPSPAACRSSFVCNLVNYTAGDPFSITLNLLFPDLVEGGSVQPGENYYNNYSYPFSPAYGRSSCSGSLTPGICKFCLQSTVAALIIRCSMAVGGQARIDDCGIRYEQYEFL</sequence>
<evidence type="ECO:0000259" key="16">
    <source>
        <dbReference type="PROSITE" id="PS51473"/>
    </source>
</evidence>
<evidence type="ECO:0000256" key="8">
    <source>
        <dbReference type="ARBA" id="ARBA00022821"/>
    </source>
</evidence>
<dbReference type="InterPro" id="IPR051378">
    <property type="entry name" value="Cell2Cell_Antifungal"/>
</dbReference>
<dbReference type="OrthoDB" id="1888914at2759"/>
<feature type="domain" description="Gnk2-homologous" evidence="16">
    <location>
        <begin position="23"/>
        <end position="127"/>
    </location>
</feature>
<evidence type="ECO:0000256" key="3">
    <source>
        <dbReference type="ARBA" id="ARBA00022577"/>
    </source>
</evidence>
<comment type="subcellular location">
    <subcellularLocation>
        <location evidence="13">Cell junction</location>
        <location evidence="13">Plasmodesma</location>
    </subcellularLocation>
    <subcellularLocation>
        <location evidence="1">Cell membrane</location>
        <topology evidence="1">Single-pass type I membrane protein</topology>
    </subcellularLocation>
</comment>
<comment type="similarity">
    <text evidence="14">Belongs to the cysteine-rich repeat secretory protein family. Plasmodesmata-located proteins (PDLD) subfamily.</text>
</comment>
<dbReference type="GO" id="GO:0031640">
    <property type="term" value="P:killing of cells of another organism"/>
    <property type="evidence" value="ECO:0007669"/>
    <property type="project" value="UniProtKB-KW"/>
</dbReference>
<dbReference type="PANTHER" id="PTHR32080:SF54">
    <property type="entry name" value="GNK2-HOMOLOGOUS DOMAIN-CONTAINING PROTEIN"/>
    <property type="match status" value="1"/>
</dbReference>
<keyword evidence="11" id="KW-0465">Mannose-binding</keyword>
<keyword evidence="18" id="KW-1185">Reference proteome</keyword>
<evidence type="ECO:0000256" key="14">
    <source>
        <dbReference type="ARBA" id="ARBA00038393"/>
    </source>
</evidence>
<evidence type="ECO:0000256" key="2">
    <source>
        <dbReference type="ARBA" id="ARBA00022529"/>
    </source>
</evidence>
<evidence type="ECO:0000313" key="18">
    <source>
        <dbReference type="Proteomes" id="UP000233837"/>
    </source>
</evidence>
<evidence type="ECO:0000256" key="4">
    <source>
        <dbReference type="ARBA" id="ARBA00022581"/>
    </source>
</evidence>
<dbReference type="PROSITE" id="PS51473">
    <property type="entry name" value="GNK2"/>
    <property type="match status" value="1"/>
</dbReference>
<keyword evidence="5 15" id="KW-0732">Signal</keyword>
<evidence type="ECO:0000256" key="5">
    <source>
        <dbReference type="ARBA" id="ARBA00022729"/>
    </source>
</evidence>
<evidence type="ECO:0000256" key="9">
    <source>
        <dbReference type="ARBA" id="ARBA00022949"/>
    </source>
</evidence>
<feature type="chain" id="PRO_5014183564" evidence="15">
    <location>
        <begin position="25"/>
        <end position="128"/>
    </location>
</feature>
<evidence type="ECO:0000256" key="10">
    <source>
        <dbReference type="ARBA" id="ARBA00023022"/>
    </source>
</evidence>
<evidence type="ECO:0000256" key="12">
    <source>
        <dbReference type="ARBA" id="ARBA00023157"/>
    </source>
</evidence>
<evidence type="ECO:0000256" key="6">
    <source>
        <dbReference type="ARBA" id="ARBA00022734"/>
    </source>
</evidence>
<evidence type="ECO:0000256" key="13">
    <source>
        <dbReference type="ARBA" id="ARBA00024184"/>
    </source>
</evidence>
<dbReference type="GO" id="GO:0005537">
    <property type="term" value="F:D-mannose binding"/>
    <property type="evidence" value="ECO:0007669"/>
    <property type="project" value="UniProtKB-KW"/>
</dbReference>
<dbReference type="InterPro" id="IPR038408">
    <property type="entry name" value="GNK2_sf"/>
</dbReference>
<dbReference type="PANTHER" id="PTHR32080">
    <property type="entry name" value="ANTIFUNGAL PROTEIN GINKBILOBIN-2-LIKE"/>
    <property type="match status" value="1"/>
</dbReference>
<dbReference type="Gene3D" id="3.30.430.20">
    <property type="entry name" value="Gnk2 domain, C-X8-C-X2-C motif"/>
    <property type="match status" value="1"/>
</dbReference>
<dbReference type="AlphaFoldDB" id="A0A2I0WY11"/>
<dbReference type="InterPro" id="IPR002902">
    <property type="entry name" value="GNK2"/>
</dbReference>
<reference evidence="17 18" key="1">
    <citation type="journal article" date="2016" name="Sci. Rep.">
        <title>The Dendrobium catenatum Lindl. genome sequence provides insights into polysaccharide synthase, floral development and adaptive evolution.</title>
        <authorList>
            <person name="Zhang G.Q."/>
            <person name="Xu Q."/>
            <person name="Bian C."/>
            <person name="Tsai W.C."/>
            <person name="Yeh C.M."/>
            <person name="Liu K.W."/>
            <person name="Yoshida K."/>
            <person name="Zhang L.S."/>
            <person name="Chang S.B."/>
            <person name="Chen F."/>
            <person name="Shi Y."/>
            <person name="Su Y.Y."/>
            <person name="Zhang Y.Q."/>
            <person name="Chen L.J."/>
            <person name="Yin Y."/>
            <person name="Lin M."/>
            <person name="Huang H."/>
            <person name="Deng H."/>
            <person name="Wang Z.W."/>
            <person name="Zhu S.L."/>
            <person name="Zhao X."/>
            <person name="Deng C."/>
            <person name="Niu S.C."/>
            <person name="Huang J."/>
            <person name="Wang M."/>
            <person name="Liu G.H."/>
            <person name="Yang H.J."/>
            <person name="Xiao X.J."/>
            <person name="Hsiao Y.Y."/>
            <person name="Wu W.L."/>
            <person name="Chen Y.Y."/>
            <person name="Mitsuda N."/>
            <person name="Ohme-Takagi M."/>
            <person name="Luo Y.B."/>
            <person name="Van de Peer Y."/>
            <person name="Liu Z.J."/>
        </authorList>
    </citation>
    <scope>NUCLEOTIDE SEQUENCE [LARGE SCALE GENOMIC DNA]</scope>
    <source>
        <tissue evidence="17">The whole plant</tissue>
    </source>
</reference>
<evidence type="ECO:0000256" key="15">
    <source>
        <dbReference type="SAM" id="SignalP"/>
    </source>
</evidence>
<evidence type="ECO:0000313" key="17">
    <source>
        <dbReference type="EMBL" id="PKU80537.1"/>
    </source>
</evidence>
<dbReference type="CDD" id="cd23509">
    <property type="entry name" value="Gnk2-like"/>
    <property type="match status" value="1"/>
</dbReference>
<dbReference type="GO" id="GO:0050832">
    <property type="term" value="P:defense response to fungus"/>
    <property type="evidence" value="ECO:0007669"/>
    <property type="project" value="UniProtKB-KW"/>
</dbReference>
<dbReference type="GO" id="GO:0009506">
    <property type="term" value="C:plasmodesma"/>
    <property type="evidence" value="ECO:0007669"/>
    <property type="project" value="UniProtKB-SubCell"/>
</dbReference>
<keyword evidence="2" id="KW-0929">Antimicrobial</keyword>
<keyword evidence="10" id="KW-0044">Antibiotic</keyword>
<organism evidence="17 18">
    <name type="scientific">Dendrobium catenatum</name>
    <dbReference type="NCBI Taxonomy" id="906689"/>
    <lineage>
        <taxon>Eukaryota</taxon>
        <taxon>Viridiplantae</taxon>
        <taxon>Streptophyta</taxon>
        <taxon>Embryophyta</taxon>
        <taxon>Tracheophyta</taxon>
        <taxon>Spermatophyta</taxon>
        <taxon>Magnoliopsida</taxon>
        <taxon>Liliopsida</taxon>
        <taxon>Asparagales</taxon>
        <taxon>Orchidaceae</taxon>
        <taxon>Epidendroideae</taxon>
        <taxon>Malaxideae</taxon>
        <taxon>Dendrobiinae</taxon>
        <taxon>Dendrobium</taxon>
    </lineage>
</organism>
<protein>
    <submittedName>
        <fullName evidence="17">Antifungal protein ginkbilobin-2</fullName>
    </submittedName>
</protein>
<keyword evidence="7" id="KW-0677">Repeat</keyword>
<reference evidence="17 18" key="2">
    <citation type="journal article" date="2017" name="Nature">
        <title>The Apostasia genome and the evolution of orchids.</title>
        <authorList>
            <person name="Zhang G.Q."/>
            <person name="Liu K.W."/>
            <person name="Li Z."/>
            <person name="Lohaus R."/>
            <person name="Hsiao Y.Y."/>
            <person name="Niu S.C."/>
            <person name="Wang J.Y."/>
            <person name="Lin Y.C."/>
            <person name="Xu Q."/>
            <person name="Chen L.J."/>
            <person name="Yoshida K."/>
            <person name="Fujiwara S."/>
            <person name="Wang Z.W."/>
            <person name="Zhang Y.Q."/>
            <person name="Mitsuda N."/>
            <person name="Wang M."/>
            <person name="Liu G.H."/>
            <person name="Pecoraro L."/>
            <person name="Huang H.X."/>
            <person name="Xiao X.J."/>
            <person name="Lin M."/>
            <person name="Wu X.Y."/>
            <person name="Wu W.L."/>
            <person name="Chen Y.Y."/>
            <person name="Chang S.B."/>
            <person name="Sakamoto S."/>
            <person name="Ohme-Takagi M."/>
            <person name="Yagi M."/>
            <person name="Zeng S.J."/>
            <person name="Shen C.Y."/>
            <person name="Yeh C.M."/>
            <person name="Luo Y.B."/>
            <person name="Tsai W.C."/>
            <person name="Van de Peer Y."/>
            <person name="Liu Z.J."/>
        </authorList>
    </citation>
    <scope>NUCLEOTIDE SEQUENCE [LARGE SCALE GENOMIC DNA]</scope>
    <source>
        <tissue evidence="17">The whole plant</tissue>
    </source>
</reference>
<keyword evidence="6" id="KW-0430">Lectin</keyword>
<dbReference type="EMBL" id="KZ502327">
    <property type="protein sequence ID" value="PKU80537.1"/>
    <property type="molecule type" value="Genomic_DNA"/>
</dbReference>
<keyword evidence="4" id="KW-0945">Host-virus interaction</keyword>
<keyword evidence="8" id="KW-0611">Plant defense</keyword>
<keyword evidence="9" id="KW-0965">Cell junction</keyword>
<feature type="signal peptide" evidence="15">
    <location>
        <begin position="1"/>
        <end position="24"/>
    </location>
</feature>
<name>A0A2I0WY11_9ASPA</name>
<dbReference type="GO" id="GO:0005886">
    <property type="term" value="C:plasma membrane"/>
    <property type="evidence" value="ECO:0007669"/>
    <property type="project" value="UniProtKB-SubCell"/>
</dbReference>
<keyword evidence="12" id="KW-1015">Disulfide bond</keyword>
<proteinExistence type="inferred from homology"/>
<gene>
    <name evidence="17" type="primary">GNK2</name>
    <name evidence="17" type="ORF">MA16_Dca011661</name>
</gene>
<evidence type="ECO:0000256" key="1">
    <source>
        <dbReference type="ARBA" id="ARBA00004251"/>
    </source>
</evidence>
<evidence type="ECO:0000256" key="7">
    <source>
        <dbReference type="ARBA" id="ARBA00022737"/>
    </source>
</evidence>
<dbReference type="Proteomes" id="UP000233837">
    <property type="component" value="Unassembled WGS sequence"/>
</dbReference>